<organism evidence="6 7">
    <name type="scientific">Lolium multiflorum</name>
    <name type="common">Italian ryegrass</name>
    <name type="synonym">Lolium perenne subsp. multiflorum</name>
    <dbReference type="NCBI Taxonomy" id="4521"/>
    <lineage>
        <taxon>Eukaryota</taxon>
        <taxon>Viridiplantae</taxon>
        <taxon>Streptophyta</taxon>
        <taxon>Embryophyta</taxon>
        <taxon>Tracheophyta</taxon>
        <taxon>Spermatophyta</taxon>
        <taxon>Magnoliopsida</taxon>
        <taxon>Liliopsida</taxon>
        <taxon>Poales</taxon>
        <taxon>Poaceae</taxon>
        <taxon>BOP clade</taxon>
        <taxon>Pooideae</taxon>
        <taxon>Poodae</taxon>
        <taxon>Poeae</taxon>
        <taxon>Poeae Chloroplast Group 2 (Poeae type)</taxon>
        <taxon>Loliodinae</taxon>
        <taxon>Loliinae</taxon>
        <taxon>Lolium</taxon>
    </lineage>
</organism>
<keyword evidence="7" id="KW-1185">Reference proteome</keyword>
<dbReference type="GO" id="GO:0006511">
    <property type="term" value="P:ubiquitin-dependent protein catabolic process"/>
    <property type="evidence" value="ECO:0007669"/>
    <property type="project" value="InterPro"/>
</dbReference>
<accession>A0AAD8SL95</accession>
<comment type="similarity">
    <text evidence="1">Belongs to the UFD1 family.</text>
</comment>
<evidence type="ECO:0000256" key="1">
    <source>
        <dbReference type="ARBA" id="ARBA00006043"/>
    </source>
</evidence>
<dbReference type="Pfam" id="PF03152">
    <property type="entry name" value="UFD1_N1"/>
    <property type="match status" value="1"/>
</dbReference>
<dbReference type="InterPro" id="IPR055418">
    <property type="entry name" value="UFD1_N2"/>
</dbReference>
<dbReference type="InterPro" id="IPR055417">
    <property type="entry name" value="UFD1_N1"/>
</dbReference>
<dbReference type="PANTHER" id="PTHR12555">
    <property type="entry name" value="UBIQUITIN FUSION DEGRADATON PROTEIN 1"/>
    <property type="match status" value="1"/>
</dbReference>
<dbReference type="Proteomes" id="UP001231189">
    <property type="component" value="Unassembled WGS sequence"/>
</dbReference>
<dbReference type="InterPro" id="IPR004854">
    <property type="entry name" value="Ufd1-like"/>
</dbReference>
<reference evidence="6" key="1">
    <citation type="submission" date="2023-07" db="EMBL/GenBank/DDBJ databases">
        <title>A chromosome-level genome assembly of Lolium multiflorum.</title>
        <authorList>
            <person name="Chen Y."/>
            <person name="Copetti D."/>
            <person name="Kolliker R."/>
            <person name="Studer B."/>
        </authorList>
    </citation>
    <scope>NUCLEOTIDE SEQUENCE</scope>
    <source>
        <strain evidence="6">02402/16</strain>
        <tissue evidence="6">Leaf</tissue>
    </source>
</reference>
<evidence type="ECO:0000256" key="2">
    <source>
        <dbReference type="ARBA" id="ARBA00022786"/>
    </source>
</evidence>
<evidence type="ECO:0000259" key="4">
    <source>
        <dbReference type="Pfam" id="PF03152"/>
    </source>
</evidence>
<dbReference type="EMBL" id="JAUUTY010000003">
    <property type="protein sequence ID" value="KAK1660403.1"/>
    <property type="molecule type" value="Genomic_DNA"/>
</dbReference>
<feature type="domain" description="Ubiquitin fusion degradation protein UFD1 N-terminal subdomain 2" evidence="5">
    <location>
        <begin position="142"/>
        <end position="217"/>
    </location>
</feature>
<name>A0AAD8SL95_LOLMU</name>
<dbReference type="Gene3D" id="3.10.330.10">
    <property type="match status" value="1"/>
</dbReference>
<dbReference type="Gene3D" id="2.40.40.50">
    <property type="entry name" value="Ubiquitin fusion degradation protein UFD1, N-terminal domain"/>
    <property type="match status" value="1"/>
</dbReference>
<feature type="region of interest" description="Disordered" evidence="3">
    <location>
        <begin position="309"/>
        <end position="337"/>
    </location>
</feature>
<dbReference type="GO" id="GO:0036503">
    <property type="term" value="P:ERAD pathway"/>
    <property type="evidence" value="ECO:0007669"/>
    <property type="project" value="TreeGrafter"/>
</dbReference>
<comment type="caution">
    <text evidence="6">The sequence shown here is derived from an EMBL/GenBank/DDBJ whole genome shotgun (WGS) entry which is preliminary data.</text>
</comment>
<evidence type="ECO:0000313" key="7">
    <source>
        <dbReference type="Proteomes" id="UP001231189"/>
    </source>
</evidence>
<dbReference type="AlphaFoldDB" id="A0AAD8SL95"/>
<evidence type="ECO:0000256" key="3">
    <source>
        <dbReference type="SAM" id="MobiDB-lite"/>
    </source>
</evidence>
<evidence type="ECO:0000313" key="6">
    <source>
        <dbReference type="EMBL" id="KAK1660403.1"/>
    </source>
</evidence>
<dbReference type="PANTHER" id="PTHR12555:SF19">
    <property type="entry name" value="OS01G0144500 PROTEIN"/>
    <property type="match status" value="1"/>
</dbReference>
<keyword evidence="2" id="KW-0833">Ubl conjugation pathway</keyword>
<sequence>MGEPAAAADSSSDLKNNEAEQDNFMDWEAYLQSQRSRNVYAQYLRCRPMALLGWGSAADYDDGNRVVMPQSALDRLGSVEVEYPLVFKIHNAATPHLASHVGVQEFVADEGFVHVPTHTMARLGLHHDADQLVLLTCTSLPKATHLKLRPHTSGFLKVKHPKELLEYNFARYSCVTVGDTVTVAEGDARYLLDVVEARPAHAVSTLETDCEVDFLPPLDYVEPPRAPARARGSAAWKSTKEFTVGPGEVATVDFEPPADMVGGRRFSGAAVRMDGKPVEPAAPVVPAAAKGKGIKNGLRFGAGASVPAAGMVGKKADDGEKGKEDGRFTGRKYSLRD</sequence>
<evidence type="ECO:0000259" key="5">
    <source>
        <dbReference type="Pfam" id="PF24842"/>
    </source>
</evidence>
<dbReference type="GO" id="GO:0031593">
    <property type="term" value="F:polyubiquitin modification-dependent protein binding"/>
    <property type="evidence" value="ECO:0007669"/>
    <property type="project" value="TreeGrafter"/>
</dbReference>
<dbReference type="GO" id="GO:0034098">
    <property type="term" value="C:VCP-NPL4-UFD1 AAA ATPase complex"/>
    <property type="evidence" value="ECO:0007669"/>
    <property type="project" value="TreeGrafter"/>
</dbReference>
<dbReference type="InterPro" id="IPR042299">
    <property type="entry name" value="Ufd1-like_Nn"/>
</dbReference>
<dbReference type="Pfam" id="PF24842">
    <property type="entry name" value="UFD1_N2"/>
    <property type="match status" value="1"/>
</dbReference>
<feature type="domain" description="Ubiquitin fusion degradation protein UFD1 N-terminal subdomain 1" evidence="4">
    <location>
        <begin position="41"/>
        <end position="141"/>
    </location>
</feature>
<feature type="compositionally biased region" description="Basic and acidic residues" evidence="3">
    <location>
        <begin position="314"/>
        <end position="337"/>
    </location>
</feature>
<gene>
    <name evidence="6" type="ORF">QYE76_048562</name>
</gene>
<proteinExistence type="inferred from homology"/>
<protein>
    <submittedName>
        <fullName evidence="6">Uncharacterized protein</fullName>
    </submittedName>
</protein>